<dbReference type="VEuPathDB" id="CryptoDB:Cvel_11229"/>
<accession>A0A0G4I5X9</accession>
<evidence type="ECO:0000256" key="1">
    <source>
        <dbReference type="ARBA" id="ARBA00022679"/>
    </source>
</evidence>
<reference evidence="3" key="1">
    <citation type="submission" date="2014-11" db="EMBL/GenBank/DDBJ databases">
        <authorList>
            <person name="Otto D Thomas"/>
            <person name="Naeem Raeece"/>
        </authorList>
    </citation>
    <scope>NUCLEOTIDE SEQUENCE</scope>
</reference>
<feature type="region of interest" description="Disordered" evidence="2">
    <location>
        <begin position="347"/>
        <end position="394"/>
    </location>
</feature>
<dbReference type="SUPFAM" id="SSF53448">
    <property type="entry name" value="Nucleotide-diphospho-sugar transferases"/>
    <property type="match status" value="1"/>
</dbReference>
<dbReference type="GO" id="GO:0051999">
    <property type="term" value="P:mannosyl-inositol phosphorylceramide biosynthetic process"/>
    <property type="evidence" value="ECO:0007669"/>
    <property type="project" value="TreeGrafter"/>
</dbReference>
<protein>
    <recommendedName>
        <fullName evidence="4">Alpha 1,4-glycosyltransferase domain-containing protein</fullName>
    </recommendedName>
</protein>
<dbReference type="InterPro" id="IPR029044">
    <property type="entry name" value="Nucleotide-diphossugar_trans"/>
</dbReference>
<dbReference type="PANTHER" id="PTHR32385">
    <property type="entry name" value="MANNOSYL PHOSPHORYLINOSITOL CERAMIDE SYNTHASE"/>
    <property type="match status" value="1"/>
</dbReference>
<keyword evidence="1" id="KW-0808">Transferase</keyword>
<dbReference type="EMBL" id="CDMZ01005226">
    <property type="protein sequence ID" value="CEM52326.1"/>
    <property type="molecule type" value="Genomic_DNA"/>
</dbReference>
<sequence>MARQRQVPGDQSPAEAARDGERRNEQNEENVILEFFGYPSGSNRPPKDSRSTQQRKWKWNLWSPNDRQWGRKIVEHWRRHKEQEGQEMSHHSVIPKRLHQIWLGPKEIPSQCKEFMETWKRRHPEWEYKLWRHADVESLKLRNRSAYEEAENFAHKSDILRLELLSQFGGVYVDVDYECVGSLRELCESGCFGFFCGAANVGGVELNNGLMGASPGHPFVSVLMDRIAVSSSEHWGQWGGEEADTASRVFGILKALGNGLEGFGTGGVVGVGSREANGGEEHREKEERKEGGGPFTQGREERDGEEREAEEDYGSPIPSASSPFAFFLETTGPGLLTRAVCRLGGLGSGKGDGKRKKERGKLKEGGSSKACSVEREEEEGTGEEAEKTEDRSMSKNQKILVLPASVFCPIPNVLRREMRHEDGVRRLKEEFVKEDTLAIHHWMGTWQ</sequence>
<dbReference type="GO" id="GO:0000030">
    <property type="term" value="F:mannosyltransferase activity"/>
    <property type="evidence" value="ECO:0007669"/>
    <property type="project" value="TreeGrafter"/>
</dbReference>
<dbReference type="InterPro" id="IPR051706">
    <property type="entry name" value="Glycosyltransferase_domain"/>
</dbReference>
<name>A0A0G4I5X9_9ALVE</name>
<gene>
    <name evidence="3" type="ORF">Cvel_11229</name>
</gene>
<feature type="compositionally biased region" description="Basic and acidic residues" evidence="2">
    <location>
        <begin position="277"/>
        <end position="291"/>
    </location>
</feature>
<organism evidence="3">
    <name type="scientific">Chromera velia CCMP2878</name>
    <dbReference type="NCBI Taxonomy" id="1169474"/>
    <lineage>
        <taxon>Eukaryota</taxon>
        <taxon>Sar</taxon>
        <taxon>Alveolata</taxon>
        <taxon>Colpodellida</taxon>
        <taxon>Chromeraceae</taxon>
        <taxon>Chromera</taxon>
    </lineage>
</organism>
<dbReference type="Pfam" id="PF04488">
    <property type="entry name" value="Gly_transf_sug"/>
    <property type="match status" value="1"/>
</dbReference>
<feature type="region of interest" description="Disordered" evidence="2">
    <location>
        <begin position="267"/>
        <end position="320"/>
    </location>
</feature>
<evidence type="ECO:0000313" key="3">
    <source>
        <dbReference type="EMBL" id="CEM52326.1"/>
    </source>
</evidence>
<dbReference type="Gene3D" id="3.90.550.20">
    <property type="match status" value="1"/>
</dbReference>
<proteinExistence type="predicted"/>
<dbReference type="InterPro" id="IPR007577">
    <property type="entry name" value="GlycoTrfase_DXD_sugar-bd_CS"/>
</dbReference>
<feature type="compositionally biased region" description="Basic and acidic residues" evidence="2">
    <location>
        <begin position="16"/>
        <end position="26"/>
    </location>
</feature>
<dbReference type="GO" id="GO:0016020">
    <property type="term" value="C:membrane"/>
    <property type="evidence" value="ECO:0007669"/>
    <property type="project" value="GOC"/>
</dbReference>
<evidence type="ECO:0000256" key="2">
    <source>
        <dbReference type="SAM" id="MobiDB-lite"/>
    </source>
</evidence>
<feature type="compositionally biased region" description="Basic and acidic residues" evidence="2">
    <location>
        <begin position="384"/>
        <end position="393"/>
    </location>
</feature>
<dbReference type="PANTHER" id="PTHR32385:SF15">
    <property type="entry name" value="INOSITOL PHOSPHOCERAMIDE MANNOSYLTRANSFERASE 1"/>
    <property type="match status" value="1"/>
</dbReference>
<feature type="region of interest" description="Disordered" evidence="2">
    <location>
        <begin position="1"/>
        <end position="57"/>
    </location>
</feature>
<dbReference type="AlphaFoldDB" id="A0A0G4I5X9"/>
<evidence type="ECO:0008006" key="4">
    <source>
        <dbReference type="Google" id="ProtNLM"/>
    </source>
</evidence>